<reference evidence="1 2" key="1">
    <citation type="submission" date="2006-10" db="EMBL/GenBank/DDBJ databases">
        <title>Complete sequence of Methanosaeta thermophila PT.</title>
        <authorList>
            <consortium name="US DOE Joint Genome Institute"/>
            <person name="Copeland A."/>
            <person name="Lucas S."/>
            <person name="Lapidus A."/>
            <person name="Barry K."/>
            <person name="Detter J.C."/>
            <person name="Glavina del Rio T."/>
            <person name="Hammon N."/>
            <person name="Israni S."/>
            <person name="Pitluck S."/>
            <person name="Chain P."/>
            <person name="Malfatti S."/>
            <person name="Shin M."/>
            <person name="Vergez L."/>
            <person name="Schmutz J."/>
            <person name="Larimer F."/>
            <person name="Land M."/>
            <person name="Hauser L."/>
            <person name="Kyrpides N."/>
            <person name="Kim E."/>
            <person name="Smith K.S."/>
            <person name="Ingram-Smith C."/>
            <person name="Richardson P."/>
        </authorList>
    </citation>
    <scope>NUCLEOTIDE SEQUENCE [LARGE SCALE GENOMIC DNA]</scope>
    <source>
        <strain evidence="2">DSM 6194 / JCM 14653 / NBRC 101360 / PT</strain>
    </source>
</reference>
<name>A0B8S2_METTP</name>
<dbReference type="EMBL" id="CP000477">
    <property type="protein sequence ID" value="ABK15096.1"/>
    <property type="molecule type" value="Genomic_DNA"/>
</dbReference>
<dbReference type="Proteomes" id="UP000000674">
    <property type="component" value="Chromosome"/>
</dbReference>
<evidence type="ECO:0000313" key="2">
    <source>
        <dbReference type="Proteomes" id="UP000000674"/>
    </source>
</evidence>
<accession>A0B8S2</accession>
<proteinExistence type="predicted"/>
<protein>
    <submittedName>
        <fullName evidence="1">Uncharacterized protein</fullName>
    </submittedName>
</protein>
<dbReference type="STRING" id="349307.Mthe_1318"/>
<gene>
    <name evidence="1" type="ordered locus">Mthe_1318</name>
</gene>
<organism evidence="1 2">
    <name type="scientific">Methanothrix thermoacetophila (strain DSM 6194 / JCM 14653 / NBRC 101360 / PT)</name>
    <name type="common">Methanosaeta thermophila</name>
    <dbReference type="NCBI Taxonomy" id="349307"/>
    <lineage>
        <taxon>Archaea</taxon>
        <taxon>Methanobacteriati</taxon>
        <taxon>Methanobacteriota</taxon>
        <taxon>Stenosarchaea group</taxon>
        <taxon>Methanomicrobia</taxon>
        <taxon>Methanotrichales</taxon>
        <taxon>Methanotrichaceae</taxon>
        <taxon>Methanothrix</taxon>
    </lineage>
</organism>
<dbReference type="KEGG" id="mtp:Mthe_1318"/>
<keyword evidence="2" id="KW-1185">Reference proteome</keyword>
<dbReference type="AlphaFoldDB" id="A0B8S2"/>
<sequence>MRNLRDVSMDRALFEMEYIKWIRSVAGKVGGRMACLSKPERDRLLSEYMRLEDPLEVFRELSSIDRVKGLQCENTDKHIFLETDTINFFPSFGGGSNALDFSISMSRRMYFRGLWFSMISLNKSYVERATEKMLLFTLEHEFEVARIFEDITKDSGSEIRRYDSERIGKLNITPDDLREDERLFMELIETQPLLPRPYAEMALLLYLEENFSILRCFGTPSTTADEEAFGAGLYEEFTGWKGFTQNSYRIFVSEIRSKIRDAYAGYA</sequence>
<dbReference type="HOGENOM" id="CLU_1040570_0_0_2"/>
<evidence type="ECO:0000313" key="1">
    <source>
        <dbReference type="EMBL" id="ABK15096.1"/>
    </source>
</evidence>